<name>A0A518DYL7_9BACT</name>
<dbReference type="KEGG" id="lcre:Pla8534_47590"/>
<proteinExistence type="predicted"/>
<dbReference type="AlphaFoldDB" id="A0A518DYL7"/>
<organism evidence="1 2">
    <name type="scientific">Lignipirellula cremea</name>
    <dbReference type="NCBI Taxonomy" id="2528010"/>
    <lineage>
        <taxon>Bacteria</taxon>
        <taxon>Pseudomonadati</taxon>
        <taxon>Planctomycetota</taxon>
        <taxon>Planctomycetia</taxon>
        <taxon>Pirellulales</taxon>
        <taxon>Pirellulaceae</taxon>
        <taxon>Lignipirellula</taxon>
    </lineage>
</organism>
<reference evidence="1 2" key="1">
    <citation type="submission" date="2019-02" db="EMBL/GenBank/DDBJ databases">
        <title>Deep-cultivation of Planctomycetes and their phenomic and genomic characterization uncovers novel biology.</title>
        <authorList>
            <person name="Wiegand S."/>
            <person name="Jogler M."/>
            <person name="Boedeker C."/>
            <person name="Pinto D."/>
            <person name="Vollmers J."/>
            <person name="Rivas-Marin E."/>
            <person name="Kohn T."/>
            <person name="Peeters S.H."/>
            <person name="Heuer A."/>
            <person name="Rast P."/>
            <person name="Oberbeckmann S."/>
            <person name="Bunk B."/>
            <person name="Jeske O."/>
            <person name="Meyerdierks A."/>
            <person name="Storesund J.E."/>
            <person name="Kallscheuer N."/>
            <person name="Luecker S."/>
            <person name="Lage O.M."/>
            <person name="Pohl T."/>
            <person name="Merkel B.J."/>
            <person name="Hornburger P."/>
            <person name="Mueller R.-W."/>
            <person name="Bruemmer F."/>
            <person name="Labrenz M."/>
            <person name="Spormann A.M."/>
            <person name="Op den Camp H."/>
            <person name="Overmann J."/>
            <person name="Amann R."/>
            <person name="Jetten M.S.M."/>
            <person name="Mascher T."/>
            <person name="Medema M.H."/>
            <person name="Devos D.P."/>
            <person name="Kaster A.-K."/>
            <person name="Ovreas L."/>
            <person name="Rohde M."/>
            <person name="Galperin M.Y."/>
            <person name="Jogler C."/>
        </authorList>
    </citation>
    <scope>NUCLEOTIDE SEQUENCE [LARGE SCALE GENOMIC DNA]</scope>
    <source>
        <strain evidence="1 2">Pla85_3_4</strain>
    </source>
</reference>
<evidence type="ECO:0000313" key="2">
    <source>
        <dbReference type="Proteomes" id="UP000317648"/>
    </source>
</evidence>
<evidence type="ECO:0000313" key="1">
    <source>
        <dbReference type="EMBL" id="QDU96936.1"/>
    </source>
</evidence>
<accession>A0A518DYL7</accession>
<dbReference type="RefSeq" id="WP_145055656.1">
    <property type="nucleotide sequence ID" value="NZ_CP036433.1"/>
</dbReference>
<dbReference type="Proteomes" id="UP000317648">
    <property type="component" value="Chromosome"/>
</dbReference>
<sequence>MATTILRPNGDVQTGGWHSNYKITARTVSDTHTFINEADQDKDESYIHTIDPVTSTSRPTYTCRLDNFGPHYVTEAIATVWAKGPTNPTVATSVAEGEEDEGNYSVLCHAVLLVRVTSDEEGLDVMGHGKKALDRNEYKDLNFKCTIPPTHNGPVFMHFYPALSGGNGERYCRITQAQIKVTH</sequence>
<keyword evidence="2" id="KW-1185">Reference proteome</keyword>
<dbReference type="EMBL" id="CP036433">
    <property type="protein sequence ID" value="QDU96936.1"/>
    <property type="molecule type" value="Genomic_DNA"/>
</dbReference>
<protein>
    <submittedName>
        <fullName evidence="1">Uncharacterized protein</fullName>
    </submittedName>
</protein>
<gene>
    <name evidence="1" type="ORF">Pla8534_47590</name>
</gene>